<dbReference type="GO" id="GO:0016491">
    <property type="term" value="F:oxidoreductase activity"/>
    <property type="evidence" value="ECO:0007669"/>
    <property type="project" value="InterPro"/>
</dbReference>
<keyword evidence="3" id="KW-1185">Reference proteome</keyword>
<dbReference type="InterPro" id="IPR012349">
    <property type="entry name" value="Split_barrel_FMN-bd"/>
</dbReference>
<dbReference type="Gene3D" id="3.40.50.80">
    <property type="entry name" value="Nucleotide-binding domain of ferredoxin-NADP reductase (FNR) module"/>
    <property type="match status" value="1"/>
</dbReference>
<comment type="caution">
    <text evidence="2">The sequence shown here is derived from an EMBL/GenBank/DDBJ whole genome shotgun (WGS) entry which is preliminary data.</text>
</comment>
<evidence type="ECO:0000313" key="2">
    <source>
        <dbReference type="EMBL" id="TPX72483.1"/>
    </source>
</evidence>
<dbReference type="InterPro" id="IPR001433">
    <property type="entry name" value="OxRdtase_FAD/NAD-bd"/>
</dbReference>
<accession>A0A507F898</accession>
<dbReference type="Gene3D" id="2.30.110.10">
    <property type="entry name" value="Electron Transport, Fmn-binding Protein, Chain A"/>
    <property type="match status" value="1"/>
</dbReference>
<dbReference type="EMBL" id="QEAP01000224">
    <property type="protein sequence ID" value="TPX72483.1"/>
    <property type="molecule type" value="Genomic_DNA"/>
</dbReference>
<dbReference type="SUPFAM" id="SSF52343">
    <property type="entry name" value="Ferredoxin reductase-like, C-terminal NADP-linked domain"/>
    <property type="match status" value="1"/>
</dbReference>
<dbReference type="PANTHER" id="PTHR42815:SF2">
    <property type="entry name" value="FAD-BINDING, PUTATIVE (AFU_ORTHOLOGUE AFUA_6G07600)-RELATED"/>
    <property type="match status" value="1"/>
</dbReference>
<dbReference type="Gene3D" id="2.40.30.10">
    <property type="entry name" value="Translation factors"/>
    <property type="match status" value="1"/>
</dbReference>
<protein>
    <submittedName>
        <fullName evidence="2">Pyridoxal 5'-phosphate synthase</fullName>
    </submittedName>
</protein>
<dbReference type="OrthoDB" id="436496at2759"/>
<dbReference type="Proteomes" id="UP000320333">
    <property type="component" value="Unassembled WGS sequence"/>
</dbReference>
<reference evidence="2 3" key="1">
    <citation type="journal article" date="2019" name="Sci. Rep.">
        <title>Comparative genomics of chytrid fungi reveal insights into the obligate biotrophic and pathogenic lifestyle of Synchytrium endobioticum.</title>
        <authorList>
            <person name="van de Vossenberg B.T.L.H."/>
            <person name="Warris S."/>
            <person name="Nguyen H.D.T."/>
            <person name="van Gent-Pelzer M.P.E."/>
            <person name="Joly D.L."/>
            <person name="van de Geest H.C."/>
            <person name="Bonants P.J.M."/>
            <person name="Smith D.S."/>
            <person name="Levesque C.A."/>
            <person name="van der Lee T.A.J."/>
        </authorList>
    </citation>
    <scope>NUCLEOTIDE SEQUENCE [LARGE SCALE GENOMIC DNA]</scope>
    <source>
        <strain evidence="2 3">CBS 675.73</strain>
    </source>
</reference>
<evidence type="ECO:0000259" key="1">
    <source>
        <dbReference type="Pfam" id="PF00175"/>
    </source>
</evidence>
<dbReference type="STRING" id="246404.A0A507F898"/>
<dbReference type="Pfam" id="PF00175">
    <property type="entry name" value="NAD_binding_1"/>
    <property type="match status" value="1"/>
</dbReference>
<dbReference type="InterPro" id="IPR017938">
    <property type="entry name" value="Riboflavin_synthase-like_b-brl"/>
</dbReference>
<name>A0A507F898_9FUNG</name>
<feature type="domain" description="Oxidoreductase FAD/NAD(P)-binding" evidence="1">
    <location>
        <begin position="482"/>
        <end position="575"/>
    </location>
</feature>
<dbReference type="InterPro" id="IPR039261">
    <property type="entry name" value="FNR_nucleotide-bd"/>
</dbReference>
<gene>
    <name evidence="2" type="primary">PDX3</name>
    <name evidence="2" type="ORF">CcCBS67573_g05842</name>
</gene>
<dbReference type="SUPFAM" id="SSF63380">
    <property type="entry name" value="Riboflavin synthase domain-like"/>
    <property type="match status" value="1"/>
</dbReference>
<sequence>MRLLMKDHQQHEGELLVQARRQVPKEVSQVLERIVSDEMPDQHASFFANLPYVAVAALDAEGRPWTTLLVADPAAGAPMVRITLPDTLEARSSLPQDDPFARCMQVKETKDSNKLFAMLGVDFTNRRRNKAAGVVTNYKGTAAAFSMTLVTTENLGNCPKYITVRDLEHCRRQPETLVNAWHDDKGASIASCLDTIAQASSIFLATKHVDKKAERSDVGLNHRGGAPGFVRVYADAAGQWHLVIPDYSGNRFYQSLGNIQTDGQAGVLFPNFQTGDMCHVTGKAVNLFDEEAAALMPGMSLITRIEITGVVFIKGGLNLAQTSPDTFSPYNPQVKYLAHESAAAASMLNPSNTATLVSIHPVSSTSAEFTFELDTPVPPFPPGACIVLSFAHTIQRNYSHMNERKPQALNDDYIRTWTISAVQDNRITCTIKKVSSGAISPLLHSLTRANPLPRLRLPCLGISSNFSCFNDDGTVPKKMLWIAGGVGLTPFLAFHQAIVARNIETDVTLLFAYSGDDHRLLDPILRSGRVSVIAFTSGGEKNPGVSTVARRMRAADLAPFSDRQAYLCGPVTLSANVTTWLQDAGCPGVHQEKFTF</sequence>
<dbReference type="PANTHER" id="PTHR42815">
    <property type="entry name" value="FAD-BINDING, PUTATIVE (AFU_ORTHOLOGUE AFUA_6G07600)-RELATED"/>
    <property type="match status" value="1"/>
</dbReference>
<dbReference type="AlphaFoldDB" id="A0A507F898"/>
<proteinExistence type="predicted"/>
<organism evidence="2 3">
    <name type="scientific">Chytriomyces confervae</name>
    <dbReference type="NCBI Taxonomy" id="246404"/>
    <lineage>
        <taxon>Eukaryota</taxon>
        <taxon>Fungi</taxon>
        <taxon>Fungi incertae sedis</taxon>
        <taxon>Chytridiomycota</taxon>
        <taxon>Chytridiomycota incertae sedis</taxon>
        <taxon>Chytridiomycetes</taxon>
        <taxon>Chytridiales</taxon>
        <taxon>Chytriomycetaceae</taxon>
        <taxon>Chytriomyces</taxon>
    </lineage>
</organism>
<evidence type="ECO:0000313" key="3">
    <source>
        <dbReference type="Proteomes" id="UP000320333"/>
    </source>
</evidence>